<proteinExistence type="predicted"/>
<evidence type="ECO:0000313" key="6">
    <source>
        <dbReference type="Proteomes" id="UP000028924"/>
    </source>
</evidence>
<dbReference type="GeneID" id="23611869"/>
<accession>A0A087SAC8</accession>
<organism evidence="5 6">
    <name type="scientific">Auxenochlorella protothecoides</name>
    <name type="common">Green microalga</name>
    <name type="synonym">Chlorella protothecoides</name>
    <dbReference type="NCBI Taxonomy" id="3075"/>
    <lineage>
        <taxon>Eukaryota</taxon>
        <taxon>Viridiplantae</taxon>
        <taxon>Chlorophyta</taxon>
        <taxon>core chlorophytes</taxon>
        <taxon>Trebouxiophyceae</taxon>
        <taxon>Chlorellales</taxon>
        <taxon>Chlorellaceae</taxon>
        <taxon>Auxenochlorella</taxon>
    </lineage>
</organism>
<dbReference type="Pfam" id="PF13500">
    <property type="entry name" value="AAA_26"/>
    <property type="match status" value="1"/>
</dbReference>
<dbReference type="InterPro" id="IPR049704">
    <property type="entry name" value="Aminotrans_3_PPA_site"/>
</dbReference>
<dbReference type="InterPro" id="IPR027417">
    <property type="entry name" value="P-loop_NTPase"/>
</dbReference>
<dbReference type="Gene3D" id="3.40.50.300">
    <property type="entry name" value="P-loop containing nucleotide triphosphate hydrolases"/>
    <property type="match status" value="2"/>
</dbReference>
<dbReference type="Pfam" id="PF00202">
    <property type="entry name" value="Aminotran_3"/>
    <property type="match status" value="1"/>
</dbReference>
<keyword evidence="6" id="KW-1185">Reference proteome</keyword>
<evidence type="ECO:0000256" key="3">
    <source>
        <dbReference type="ARBA" id="ARBA00022679"/>
    </source>
</evidence>
<dbReference type="PROSITE" id="PS00600">
    <property type="entry name" value="AA_TRANSFER_CLASS_3"/>
    <property type="match status" value="1"/>
</dbReference>
<dbReference type="AlphaFoldDB" id="A0A087SAC8"/>
<keyword evidence="3 5" id="KW-0808">Transferase</keyword>
<reference evidence="5 6" key="1">
    <citation type="journal article" date="2014" name="BMC Genomics">
        <title>Oil accumulation mechanisms of the oleaginous microalga Chlorella protothecoides revealed through its genome, transcriptomes, and proteomes.</title>
        <authorList>
            <person name="Gao C."/>
            <person name="Wang Y."/>
            <person name="Shen Y."/>
            <person name="Yan D."/>
            <person name="He X."/>
            <person name="Dai J."/>
            <person name="Wu Q."/>
        </authorList>
    </citation>
    <scope>NUCLEOTIDE SEQUENCE [LARGE SCALE GENOMIC DNA]</scope>
    <source>
        <strain evidence="5 6">0710</strain>
    </source>
</reference>
<dbReference type="GO" id="GO:0004141">
    <property type="term" value="F:dethiobiotin synthase activity"/>
    <property type="evidence" value="ECO:0007669"/>
    <property type="project" value="TreeGrafter"/>
</dbReference>
<dbReference type="Gene3D" id="3.40.640.10">
    <property type="entry name" value="Type I PLP-dependent aspartate aminotransferase-like (Major domain)"/>
    <property type="match status" value="1"/>
</dbReference>
<evidence type="ECO:0000256" key="1">
    <source>
        <dbReference type="ARBA" id="ARBA00004173"/>
    </source>
</evidence>
<dbReference type="GO" id="GO:0009102">
    <property type="term" value="P:biotin biosynthetic process"/>
    <property type="evidence" value="ECO:0007669"/>
    <property type="project" value="TreeGrafter"/>
</dbReference>
<keyword evidence="2 5" id="KW-0032">Aminotransferase</keyword>
<dbReference type="InterPro" id="IPR015421">
    <property type="entry name" value="PyrdxlP-dep_Trfase_major"/>
</dbReference>
<dbReference type="STRING" id="3075.A0A087SAC8"/>
<dbReference type="PANTHER" id="PTHR42684:SF3">
    <property type="entry name" value="ADENOSYLMETHIONINE-8-AMINO-7-OXONONANOATE AMINOTRANSFERASE"/>
    <property type="match status" value="1"/>
</dbReference>
<dbReference type="RefSeq" id="XP_011395538.1">
    <property type="nucleotide sequence ID" value="XM_011397236.1"/>
</dbReference>
<dbReference type="Gene3D" id="3.90.1150.10">
    <property type="entry name" value="Aspartate Aminotransferase, domain 1"/>
    <property type="match status" value="1"/>
</dbReference>
<comment type="subcellular location">
    <subcellularLocation>
        <location evidence="1">Mitochondrion</location>
    </subcellularLocation>
</comment>
<protein>
    <submittedName>
        <fullName evidence="5">Adenosylmethionine-8-amino-7-oxononanoate aminotransferase</fullName>
    </submittedName>
</protein>
<dbReference type="CDD" id="cd03109">
    <property type="entry name" value="DTBS"/>
    <property type="match status" value="1"/>
</dbReference>
<evidence type="ECO:0000256" key="2">
    <source>
        <dbReference type="ARBA" id="ARBA00022576"/>
    </source>
</evidence>
<dbReference type="EMBL" id="KL662079">
    <property type="protein sequence ID" value="KFM22682.1"/>
    <property type="molecule type" value="Genomic_DNA"/>
</dbReference>
<dbReference type="InterPro" id="IPR015422">
    <property type="entry name" value="PyrdxlP-dep_Trfase_small"/>
</dbReference>
<evidence type="ECO:0000313" key="5">
    <source>
        <dbReference type="EMBL" id="KFM22682.1"/>
    </source>
</evidence>
<name>A0A087SAC8_AUXPR</name>
<gene>
    <name evidence="5" type="ORF">F751_0478</name>
</gene>
<dbReference type="SUPFAM" id="SSF53383">
    <property type="entry name" value="PLP-dependent transferases"/>
    <property type="match status" value="1"/>
</dbReference>
<dbReference type="KEGG" id="apro:F751_0478"/>
<evidence type="ECO:0000256" key="4">
    <source>
        <dbReference type="ARBA" id="ARBA00022898"/>
    </source>
</evidence>
<dbReference type="Proteomes" id="UP000028924">
    <property type="component" value="Unassembled WGS sequence"/>
</dbReference>
<dbReference type="GO" id="GO:0030170">
    <property type="term" value="F:pyridoxal phosphate binding"/>
    <property type="evidence" value="ECO:0007669"/>
    <property type="project" value="InterPro"/>
</dbReference>
<dbReference type="OrthoDB" id="425114at2759"/>
<dbReference type="eggNOG" id="KOG1401">
    <property type="taxonomic scope" value="Eukaryota"/>
</dbReference>
<dbReference type="GO" id="GO:0005739">
    <property type="term" value="C:mitochondrion"/>
    <property type="evidence" value="ECO:0007669"/>
    <property type="project" value="UniProtKB-SubCell"/>
</dbReference>
<dbReference type="GO" id="GO:0004015">
    <property type="term" value="F:adenosylmethionine-8-amino-7-oxononanoate transaminase activity"/>
    <property type="evidence" value="ECO:0007669"/>
    <property type="project" value="TreeGrafter"/>
</dbReference>
<sequence>MYYGNDTAFSCPSCVGTFRHPGAKWKLLHLLASRPEWDRVMQPYQAFMVTDDDLLMAPHDLDIGFDVFSRHSLDLGQLSVCPSPDSYTWWELMYQNSSNTLRYTAFVENMAPMFSKSMLTKHVLPHLEDASIGWGLDFLWPFLLRYARESVGVVDVVCMTHPSTKPESGSSIYATTHEKGWTPRQERDKLMKHWKINTAAYRRHGLKLAPMQTQFAAVPLPPAGYRDDGHISLGFPTLCIWGANTGVGKTLVSAGLAAAVTRAEGSLLYLKPLQTGFPTDSDARTVLAAVATELAAFEERGLFLRGDCMALVESAGGVASPSPAGGAQCDLLAPLCAPALLVGDGRLGGISVTYAAYELLRGRGHAVPFLLLAEEQAGNADALARLIGPGETQILALPPLPAPAPARDAAAEGGRAEAAAVPAYLEPPCADAGLADWLSRTALVFDRLRVDVAEEHARRVRRLQSLEETARRRVWWPFHQHARADSPVAVFDARAGERLLTLGPAECTPSLLAEAMLDSVGQGWASRAFFSDDGSTAVEVALKMAFRKFLADRGATDWEVDDGPELGVLGLQGAYHGDTLGAMDCVAPSPFNGRRQTPWYAGRGLFLDPPTLALRGGAWAGAGQPAPLPDLAAVFAPRPEAVAAHRAAIAAALDAHDAAAGAHLAARPAPPALAACLLEPVVQGSGGMRLVDPAFQRALAAEARARGIPLVLDEVFTGLWRLGAPSGAALLGLDPDVACYGKLLTGGLVPLALTLASEPVFEAFKGESKLDALLHGHSYTAHPTGCAAALAALAAYASPALNPNAGALAGAAARRLPLTLWGEAAAAELSRLPGVAGVTTLGTLLAVELGGGGGGYASDAAAGVVAALRRHGVFARPLGPVVYLMVTPMTGAGEVDRLLAAMKLALADAGTGAGPC</sequence>
<dbReference type="InterPro" id="IPR015424">
    <property type="entry name" value="PyrdxlP-dep_Trfase"/>
</dbReference>
<keyword evidence="4" id="KW-0663">Pyridoxal phosphate</keyword>
<dbReference type="PANTHER" id="PTHR42684">
    <property type="entry name" value="ADENOSYLMETHIONINE-8-AMINO-7-OXONONANOATE AMINOTRANSFERASE"/>
    <property type="match status" value="1"/>
</dbReference>
<dbReference type="InterPro" id="IPR005814">
    <property type="entry name" value="Aminotrans_3"/>
</dbReference>
<dbReference type="SUPFAM" id="SSF52540">
    <property type="entry name" value="P-loop containing nucleoside triphosphate hydrolases"/>
    <property type="match status" value="1"/>
</dbReference>